<dbReference type="Proteomes" id="UP000676386">
    <property type="component" value="Unassembled WGS sequence"/>
</dbReference>
<evidence type="ECO:0000313" key="1">
    <source>
        <dbReference type="EMBL" id="MBS0031890.1"/>
    </source>
</evidence>
<keyword evidence="2" id="KW-1185">Reference proteome</keyword>
<reference evidence="1 2" key="1">
    <citation type="submission" date="2021-04" db="EMBL/GenBank/DDBJ databases">
        <title>Chitinophaga sp. nov., isolated from the rhizosphere soil.</title>
        <authorList>
            <person name="He S."/>
        </authorList>
    </citation>
    <scope>NUCLEOTIDE SEQUENCE [LARGE SCALE GENOMIC DNA]</scope>
    <source>
        <strain evidence="1 2">2R12</strain>
    </source>
</reference>
<sequence length="150" mass="17557">MIISFDLDDTLIPGVKRFPTERRGIWQRLFSREKIRAGTIALMKTLKAREHRIFVYTTSYRSPAYIRRLFFSYGIFPEKIINKSLHDKTLRERAALISKYPPAFNIDVHVDDSPGVGMEGERHHFNTIIVAEDDADWGNNILRELEKKYS</sequence>
<dbReference type="SUPFAM" id="SSF56784">
    <property type="entry name" value="HAD-like"/>
    <property type="match status" value="1"/>
</dbReference>
<proteinExistence type="predicted"/>
<evidence type="ECO:0008006" key="3">
    <source>
        <dbReference type="Google" id="ProtNLM"/>
    </source>
</evidence>
<evidence type="ECO:0000313" key="2">
    <source>
        <dbReference type="Proteomes" id="UP000676386"/>
    </source>
</evidence>
<dbReference type="InterPro" id="IPR036412">
    <property type="entry name" value="HAD-like_sf"/>
</dbReference>
<comment type="caution">
    <text evidence="1">The sequence shown here is derived from an EMBL/GenBank/DDBJ whole genome shotgun (WGS) entry which is preliminary data.</text>
</comment>
<organism evidence="1 2">
    <name type="scientific">Chitinophaga hostae</name>
    <dbReference type="NCBI Taxonomy" id="2831022"/>
    <lineage>
        <taxon>Bacteria</taxon>
        <taxon>Pseudomonadati</taxon>
        <taxon>Bacteroidota</taxon>
        <taxon>Chitinophagia</taxon>
        <taxon>Chitinophagales</taxon>
        <taxon>Chitinophagaceae</taxon>
        <taxon>Chitinophaga</taxon>
    </lineage>
</organism>
<name>A0ABS5J9N6_9BACT</name>
<dbReference type="EMBL" id="JAGTXB010000026">
    <property type="protein sequence ID" value="MBS0031890.1"/>
    <property type="molecule type" value="Genomic_DNA"/>
</dbReference>
<accession>A0ABS5J9N6</accession>
<dbReference type="InterPro" id="IPR023214">
    <property type="entry name" value="HAD_sf"/>
</dbReference>
<protein>
    <recommendedName>
        <fullName evidence="3">HAD superfamily, subfamily IIIB (Acid phosphatase)</fullName>
    </recommendedName>
</protein>
<gene>
    <name evidence="1" type="ORF">KE626_31450</name>
</gene>
<dbReference type="Gene3D" id="3.40.50.1000">
    <property type="entry name" value="HAD superfamily/HAD-like"/>
    <property type="match status" value="1"/>
</dbReference>
<dbReference type="RefSeq" id="WP_211977049.1">
    <property type="nucleotide sequence ID" value="NZ_CBFHAM010000047.1"/>
</dbReference>